<evidence type="ECO:0000313" key="2">
    <source>
        <dbReference type="Proteomes" id="UP000549052"/>
    </source>
</evidence>
<proteinExistence type="predicted"/>
<dbReference type="Gene3D" id="3.60.21.10">
    <property type="match status" value="1"/>
</dbReference>
<comment type="caution">
    <text evidence="1">The sequence shown here is derived from an EMBL/GenBank/DDBJ whole genome shotgun (WGS) entry which is preliminary data.</text>
</comment>
<sequence>MIIDRKFAFVHAGIDPEVPLEKQSNHDLMWIRDKFLDFDGPLPHIFVHGHTASEEPVVKSNKIGIDTGAYAYGKLTCLAISPDQSELEFITAEITNGQMSIEKTGLVRWFSDNV</sequence>
<evidence type="ECO:0000313" key="1">
    <source>
        <dbReference type="EMBL" id="MBA8880868.1"/>
    </source>
</evidence>
<dbReference type="GO" id="GO:0110154">
    <property type="term" value="P:RNA decapping"/>
    <property type="evidence" value="ECO:0007669"/>
    <property type="project" value="TreeGrafter"/>
</dbReference>
<dbReference type="Proteomes" id="UP000549052">
    <property type="component" value="Unassembled WGS sequence"/>
</dbReference>
<dbReference type="GO" id="GO:0005737">
    <property type="term" value="C:cytoplasm"/>
    <property type="evidence" value="ECO:0007669"/>
    <property type="project" value="TreeGrafter"/>
</dbReference>
<keyword evidence="2" id="KW-1185">Reference proteome</keyword>
<dbReference type="PANTHER" id="PTHR42850">
    <property type="entry name" value="METALLOPHOSPHOESTERASE"/>
    <property type="match status" value="1"/>
</dbReference>
<dbReference type="InterPro" id="IPR029052">
    <property type="entry name" value="Metallo-depent_PP-like"/>
</dbReference>
<dbReference type="GO" id="GO:0016791">
    <property type="term" value="F:phosphatase activity"/>
    <property type="evidence" value="ECO:0007669"/>
    <property type="project" value="TreeGrafter"/>
</dbReference>
<dbReference type="PANTHER" id="PTHR42850:SF4">
    <property type="entry name" value="ZINC-DEPENDENT ENDOPOLYPHOSPHATASE"/>
    <property type="match status" value="1"/>
</dbReference>
<organism evidence="1 2">
    <name type="scientific">Phyllobacterium myrsinacearum</name>
    <dbReference type="NCBI Taxonomy" id="28101"/>
    <lineage>
        <taxon>Bacteria</taxon>
        <taxon>Pseudomonadati</taxon>
        <taxon>Pseudomonadota</taxon>
        <taxon>Alphaproteobacteria</taxon>
        <taxon>Hyphomicrobiales</taxon>
        <taxon>Phyllobacteriaceae</taxon>
        <taxon>Phyllobacterium</taxon>
    </lineage>
</organism>
<dbReference type="AlphaFoldDB" id="A0A839ERN6"/>
<dbReference type="GO" id="GO:0008803">
    <property type="term" value="F:bis(5'-nucleosyl)-tetraphosphatase (symmetrical) activity"/>
    <property type="evidence" value="ECO:0007669"/>
    <property type="project" value="TreeGrafter"/>
</dbReference>
<evidence type="ECO:0008006" key="3">
    <source>
        <dbReference type="Google" id="ProtNLM"/>
    </source>
</evidence>
<accession>A0A839ERN6</accession>
<name>A0A839ERN6_9HYPH</name>
<reference evidence="1 2" key="1">
    <citation type="submission" date="2020-07" db="EMBL/GenBank/DDBJ databases">
        <title>Genomic Encyclopedia of Type Strains, Phase IV (KMG-V): Genome sequencing to study the core and pangenomes of soil and plant-associated prokaryotes.</title>
        <authorList>
            <person name="Whitman W."/>
        </authorList>
    </citation>
    <scope>NUCLEOTIDE SEQUENCE [LARGE SCALE GENOMIC DNA]</scope>
    <source>
        <strain evidence="1 2">AN3</strain>
    </source>
</reference>
<gene>
    <name evidence="1" type="ORF">FHW16_004593</name>
</gene>
<dbReference type="InterPro" id="IPR050126">
    <property type="entry name" value="Ap4A_hydrolase"/>
</dbReference>
<protein>
    <recommendedName>
        <fullName evidence="3">Serine/threonine protein phosphatase</fullName>
    </recommendedName>
</protein>
<dbReference type="SUPFAM" id="SSF56300">
    <property type="entry name" value="Metallo-dependent phosphatases"/>
    <property type="match status" value="1"/>
</dbReference>
<dbReference type="EMBL" id="JACGXN010000009">
    <property type="protein sequence ID" value="MBA8880868.1"/>
    <property type="molecule type" value="Genomic_DNA"/>
</dbReference>